<protein>
    <submittedName>
        <fullName evidence="1">Uncharacterized protein</fullName>
    </submittedName>
</protein>
<gene>
    <name evidence="1" type="ORF">ENQ31_01290</name>
</gene>
<proteinExistence type="predicted"/>
<accession>A0A7C2N8I7</accession>
<dbReference type="EMBL" id="DSMR01000091">
    <property type="protein sequence ID" value="HET46789.1"/>
    <property type="molecule type" value="Genomic_DNA"/>
</dbReference>
<name>A0A7C2N8I7_9BACT</name>
<sequence length="187" mass="21364">MTDEIRPLETFYEGFRFRSRLEARWAVFFTEMQLEFEYEPEGFKLPGGGAYLPDFYLPSLGVFAEVKPKGRLSTADLLKMIEFAKASEKPLLLIVGPPTQHEMFLIDKSAMEWKFFLELSEPGETEEELVSGYLENLRDFSSVTLALSAVDNRWTLVFQPLPPPVDLGFSQALLKAKQARFEHGEKG</sequence>
<evidence type="ECO:0000313" key="1">
    <source>
        <dbReference type="EMBL" id="HET46789.1"/>
    </source>
</evidence>
<dbReference type="Gene3D" id="3.40.91.30">
    <property type="match status" value="1"/>
</dbReference>
<dbReference type="AlphaFoldDB" id="A0A7C2N8I7"/>
<comment type="caution">
    <text evidence="1">The sequence shown here is derived from an EMBL/GenBank/DDBJ whole genome shotgun (WGS) entry which is preliminary data.</text>
</comment>
<reference evidence="1" key="1">
    <citation type="journal article" date="2020" name="mSystems">
        <title>Genome- and Community-Level Interaction Insights into Carbon Utilization and Element Cycling Functions of Hydrothermarchaeota in Hydrothermal Sediment.</title>
        <authorList>
            <person name="Zhou Z."/>
            <person name="Liu Y."/>
            <person name="Xu W."/>
            <person name="Pan J."/>
            <person name="Luo Z.H."/>
            <person name="Li M."/>
        </authorList>
    </citation>
    <scope>NUCLEOTIDE SEQUENCE [LARGE SCALE GENOMIC DNA]</scope>
    <source>
        <strain evidence="1">SpSt-299</strain>
    </source>
</reference>
<organism evidence="1">
    <name type="scientific">Thermoanaerobaculum aquaticum</name>
    <dbReference type="NCBI Taxonomy" id="1312852"/>
    <lineage>
        <taxon>Bacteria</taxon>
        <taxon>Pseudomonadati</taxon>
        <taxon>Acidobacteriota</taxon>
        <taxon>Thermoanaerobaculia</taxon>
        <taxon>Thermoanaerobaculales</taxon>
        <taxon>Thermoanaerobaculaceae</taxon>
        <taxon>Thermoanaerobaculum</taxon>
    </lineage>
</organism>